<evidence type="ECO:0000313" key="2">
    <source>
        <dbReference type="EMBL" id="ALS02895.1"/>
    </source>
</evidence>
<keyword evidence="1" id="KW-0472">Membrane</keyword>
<evidence type="ECO:0000313" key="4">
    <source>
        <dbReference type="Proteomes" id="UP000065511"/>
    </source>
</evidence>
<keyword evidence="1" id="KW-1133">Transmembrane helix</keyword>
<evidence type="ECO:0000313" key="3">
    <source>
        <dbReference type="EMBL" id="OJG91842.1"/>
    </source>
</evidence>
<dbReference type="NCBIfam" id="TIGR03580">
    <property type="entry name" value="EF_0832"/>
    <property type="match status" value="1"/>
</dbReference>
<keyword evidence="1" id="KW-0812">Transmembrane</keyword>
<feature type="transmembrane region" description="Helical" evidence="1">
    <location>
        <begin position="212"/>
        <end position="233"/>
    </location>
</feature>
<dbReference type="AlphaFoldDB" id="A0A0S3KF60"/>
<name>A0A0S3KF60_9ENTE</name>
<dbReference type="EMBL" id="CP013614">
    <property type="protein sequence ID" value="ALS02895.1"/>
    <property type="molecule type" value="Genomic_DNA"/>
</dbReference>
<dbReference type="KEGG" id="ess:ATZ33_16365"/>
<feature type="transmembrane region" description="Helical" evidence="1">
    <location>
        <begin position="113"/>
        <end position="133"/>
    </location>
</feature>
<sequence length="260" mass="27337">MDVLVVLLKSLLIGGLVGFAAGAGAARMFHAPSTQGLGAFRTLGEMNACEGDAASHFSFGLGFFFNAWASTVGAGAFTQDVDHRVIPNWAAAALLVKNKNVAETMHNPKKMGISGAVVGMLVVAFLNTTASAIPESLQVTAIAVLVPAANLLINTVMPVLFWLAAIDAGKRSGLWATIFGGLATMIMGNAVPGVVLGILIGKGVDEIGWNKVTKSMMAAVILLFVLSAFFRGFDLQMIESFRLQIPGWLENMHDVFSIGK</sequence>
<feature type="transmembrane region" description="Helical" evidence="1">
    <location>
        <begin position="6"/>
        <end position="26"/>
    </location>
</feature>
<evidence type="ECO:0000313" key="5">
    <source>
        <dbReference type="Proteomes" id="UP000183039"/>
    </source>
</evidence>
<reference evidence="2 4" key="2">
    <citation type="submission" date="2015-12" db="EMBL/GenBank/DDBJ databases">
        <authorList>
            <person name="Lauer A."/>
            <person name="Humrighouse B."/>
            <person name="Loparev V."/>
            <person name="Shewmaker P.L."/>
            <person name="Whitney A.M."/>
            <person name="McLaughlin R.W."/>
        </authorList>
    </citation>
    <scope>NUCLEOTIDE SEQUENCE [LARGE SCALE GENOMIC DNA]</scope>
    <source>
        <strain evidence="2 4">LMG 23085</strain>
    </source>
</reference>
<dbReference type="OrthoDB" id="3196492at2"/>
<evidence type="ECO:0000256" key="1">
    <source>
        <dbReference type="SAM" id="Phobius"/>
    </source>
</evidence>
<feature type="transmembrane region" description="Helical" evidence="1">
    <location>
        <begin position="139"/>
        <end position="163"/>
    </location>
</feature>
<reference evidence="3 5" key="1">
    <citation type="submission" date="2014-12" db="EMBL/GenBank/DDBJ databases">
        <title>Draft genome sequences of 29 type strains of Enterococci.</title>
        <authorList>
            <person name="Zhong Z."/>
            <person name="Sun Z."/>
            <person name="Liu W."/>
            <person name="Zhang W."/>
            <person name="Zhang H."/>
        </authorList>
    </citation>
    <scope>NUCLEOTIDE SEQUENCE [LARGE SCALE GENOMIC DNA]</scope>
    <source>
        <strain evidence="3 5">DSM 22801</strain>
    </source>
</reference>
<feature type="transmembrane region" description="Helical" evidence="1">
    <location>
        <begin position="175"/>
        <end position="200"/>
    </location>
</feature>
<organism evidence="3 5">
    <name type="scientific">Enterococcus silesiacus</name>
    <dbReference type="NCBI Taxonomy" id="332949"/>
    <lineage>
        <taxon>Bacteria</taxon>
        <taxon>Bacillati</taxon>
        <taxon>Bacillota</taxon>
        <taxon>Bacilli</taxon>
        <taxon>Lactobacillales</taxon>
        <taxon>Enterococcaceae</taxon>
        <taxon>Enterococcus</taxon>
    </lineage>
</organism>
<dbReference type="RefSeq" id="WP_071877631.1">
    <property type="nucleotide sequence ID" value="NZ_JXLC01000010.1"/>
</dbReference>
<dbReference type="Pfam" id="PF14188">
    <property type="entry name" value="DUF4311"/>
    <property type="match status" value="1"/>
</dbReference>
<gene>
    <name evidence="2" type="ORF">ATZ33_16365</name>
    <name evidence="3" type="ORF">RV15_GL000282</name>
</gene>
<proteinExistence type="predicted"/>
<dbReference type="Proteomes" id="UP000183039">
    <property type="component" value="Unassembled WGS sequence"/>
</dbReference>
<dbReference type="EMBL" id="JXLC01000010">
    <property type="protein sequence ID" value="OJG91842.1"/>
    <property type="molecule type" value="Genomic_DNA"/>
</dbReference>
<dbReference type="InterPro" id="IPR020042">
    <property type="entry name" value="DUF4311"/>
</dbReference>
<keyword evidence="4" id="KW-1185">Reference proteome</keyword>
<protein>
    <submittedName>
        <fullName evidence="3">Permease</fullName>
    </submittedName>
</protein>
<dbReference type="Proteomes" id="UP000065511">
    <property type="component" value="Chromosome"/>
</dbReference>
<accession>A0A0S3KF60</accession>